<protein>
    <recommendedName>
        <fullName evidence="4">Lipoprotein</fullName>
    </recommendedName>
</protein>
<proteinExistence type="predicted"/>
<organism evidence="2 3">
    <name type="scientific">Flavobacterium cheonhonense</name>
    <dbReference type="NCBI Taxonomy" id="706185"/>
    <lineage>
        <taxon>Bacteria</taxon>
        <taxon>Pseudomonadati</taxon>
        <taxon>Bacteroidota</taxon>
        <taxon>Flavobacteriia</taxon>
        <taxon>Flavobacteriales</taxon>
        <taxon>Flavobacteriaceae</taxon>
        <taxon>Flavobacterium</taxon>
    </lineage>
</organism>
<keyword evidence="1" id="KW-0732">Signal</keyword>
<dbReference type="Proteomes" id="UP001500968">
    <property type="component" value="Unassembled WGS sequence"/>
</dbReference>
<gene>
    <name evidence="2" type="ORF">GCM10022386_24820</name>
</gene>
<dbReference type="RefSeq" id="WP_324690415.1">
    <property type="nucleotide sequence ID" value="NZ_BAABCR010000015.1"/>
</dbReference>
<dbReference type="Gene3D" id="2.120.10.30">
    <property type="entry name" value="TolB, C-terminal domain"/>
    <property type="match status" value="1"/>
</dbReference>
<evidence type="ECO:0000256" key="1">
    <source>
        <dbReference type="SAM" id="SignalP"/>
    </source>
</evidence>
<comment type="caution">
    <text evidence="2">The sequence shown here is derived from an EMBL/GenBank/DDBJ whole genome shotgun (WGS) entry which is preliminary data.</text>
</comment>
<evidence type="ECO:0000313" key="2">
    <source>
        <dbReference type="EMBL" id="GAA4037976.1"/>
    </source>
</evidence>
<reference evidence="3" key="1">
    <citation type="journal article" date="2019" name="Int. J. Syst. Evol. Microbiol.">
        <title>The Global Catalogue of Microorganisms (GCM) 10K type strain sequencing project: providing services to taxonomists for standard genome sequencing and annotation.</title>
        <authorList>
            <consortium name="The Broad Institute Genomics Platform"/>
            <consortium name="The Broad Institute Genome Sequencing Center for Infectious Disease"/>
            <person name="Wu L."/>
            <person name="Ma J."/>
        </authorList>
    </citation>
    <scope>NUCLEOTIDE SEQUENCE [LARGE SCALE GENOMIC DNA]</scope>
    <source>
        <strain evidence="3">JCM 17064</strain>
    </source>
</reference>
<feature type="signal peptide" evidence="1">
    <location>
        <begin position="1"/>
        <end position="28"/>
    </location>
</feature>
<keyword evidence="3" id="KW-1185">Reference proteome</keyword>
<sequence length="139" mass="15103">MRNLFKTTFYVCVFALAGILFQISCSNSDNESTATIVQSKILYSQYDSVNGYTIWYCNLDGTNPTQIPLTLPTGVMYQNANSNAYVKFSPDGQKVLFVANDSSGSTPTNKVFSCNLDGSNLQAVISPSNSDVILIGDVK</sequence>
<evidence type="ECO:0008006" key="4">
    <source>
        <dbReference type="Google" id="ProtNLM"/>
    </source>
</evidence>
<accession>A0ABP7U8Y1</accession>
<dbReference type="SUPFAM" id="SSF82171">
    <property type="entry name" value="DPP6 N-terminal domain-like"/>
    <property type="match status" value="1"/>
</dbReference>
<dbReference type="InterPro" id="IPR011042">
    <property type="entry name" value="6-blade_b-propeller_TolB-like"/>
</dbReference>
<evidence type="ECO:0000313" key="3">
    <source>
        <dbReference type="Proteomes" id="UP001500968"/>
    </source>
</evidence>
<name>A0ABP7U8Y1_9FLAO</name>
<dbReference type="EMBL" id="BAABCR010000015">
    <property type="protein sequence ID" value="GAA4037976.1"/>
    <property type="molecule type" value="Genomic_DNA"/>
</dbReference>
<feature type="chain" id="PRO_5047436666" description="Lipoprotein" evidence="1">
    <location>
        <begin position="29"/>
        <end position="139"/>
    </location>
</feature>